<evidence type="ECO:0000259" key="10">
    <source>
        <dbReference type="Pfam" id="PF00662"/>
    </source>
</evidence>
<dbReference type="Pfam" id="PF00662">
    <property type="entry name" value="Proton_antipo_N"/>
    <property type="match status" value="1"/>
</dbReference>
<dbReference type="PANTHER" id="PTHR42829">
    <property type="entry name" value="NADH-UBIQUINONE OXIDOREDUCTASE CHAIN 5"/>
    <property type="match status" value="1"/>
</dbReference>
<keyword evidence="2 7" id="KW-0813">Transport</keyword>
<evidence type="ECO:0000256" key="8">
    <source>
        <dbReference type="RuleBase" id="RU000320"/>
    </source>
</evidence>
<dbReference type="GO" id="GO:0008137">
    <property type="term" value="F:NADH dehydrogenase (ubiquinone) activity"/>
    <property type="evidence" value="ECO:0007669"/>
    <property type="project" value="InterPro"/>
</dbReference>
<organism evidence="11 12">
    <name type="scientific">Lacipirellula limnantheis</name>
    <dbReference type="NCBI Taxonomy" id="2528024"/>
    <lineage>
        <taxon>Bacteria</taxon>
        <taxon>Pseudomonadati</taxon>
        <taxon>Planctomycetota</taxon>
        <taxon>Planctomycetia</taxon>
        <taxon>Pirellulales</taxon>
        <taxon>Lacipirellulaceae</taxon>
        <taxon>Lacipirellula</taxon>
    </lineage>
</organism>
<dbReference type="PRINTS" id="PR01434">
    <property type="entry name" value="NADHDHGNASE5"/>
</dbReference>
<evidence type="ECO:0000256" key="2">
    <source>
        <dbReference type="ARBA" id="ARBA00022448"/>
    </source>
</evidence>
<evidence type="ECO:0000256" key="6">
    <source>
        <dbReference type="ARBA" id="ARBA00023136"/>
    </source>
</evidence>
<feature type="transmembrane region" description="Helical" evidence="7">
    <location>
        <begin position="13"/>
        <end position="33"/>
    </location>
</feature>
<dbReference type="Pfam" id="PF00361">
    <property type="entry name" value="Proton_antipo_M"/>
    <property type="match status" value="1"/>
</dbReference>
<feature type="domain" description="NADH:quinone oxidoreductase/Mrp antiporter transmembrane" evidence="9">
    <location>
        <begin position="139"/>
        <end position="397"/>
    </location>
</feature>
<comment type="subunit">
    <text evidence="7">Forms a complex with DabA.</text>
</comment>
<accession>A0A517TUJ8</accession>
<reference evidence="11 12" key="1">
    <citation type="submission" date="2019-02" db="EMBL/GenBank/DDBJ databases">
        <title>Deep-cultivation of Planctomycetes and their phenomic and genomic characterization uncovers novel biology.</title>
        <authorList>
            <person name="Wiegand S."/>
            <person name="Jogler M."/>
            <person name="Boedeker C."/>
            <person name="Pinto D."/>
            <person name="Vollmers J."/>
            <person name="Rivas-Marin E."/>
            <person name="Kohn T."/>
            <person name="Peeters S.H."/>
            <person name="Heuer A."/>
            <person name="Rast P."/>
            <person name="Oberbeckmann S."/>
            <person name="Bunk B."/>
            <person name="Jeske O."/>
            <person name="Meyerdierks A."/>
            <person name="Storesund J.E."/>
            <person name="Kallscheuer N."/>
            <person name="Luecker S."/>
            <person name="Lage O.M."/>
            <person name="Pohl T."/>
            <person name="Merkel B.J."/>
            <person name="Hornburger P."/>
            <person name="Mueller R.-W."/>
            <person name="Bruemmer F."/>
            <person name="Labrenz M."/>
            <person name="Spormann A.M."/>
            <person name="Op den Camp H."/>
            <person name="Overmann J."/>
            <person name="Amann R."/>
            <person name="Jetten M.S.M."/>
            <person name="Mascher T."/>
            <person name="Medema M.H."/>
            <person name="Devos D.P."/>
            <person name="Kaster A.-K."/>
            <person name="Ovreas L."/>
            <person name="Rohde M."/>
            <person name="Galperin M.Y."/>
            <person name="Jogler C."/>
        </authorList>
    </citation>
    <scope>NUCLEOTIDE SEQUENCE [LARGE SCALE GENOMIC DNA]</scope>
    <source>
        <strain evidence="11 12">I41</strain>
    </source>
</reference>
<dbReference type="RefSeq" id="WP_145431646.1">
    <property type="nucleotide sequence ID" value="NZ_CP036339.1"/>
</dbReference>
<proteinExistence type="inferred from homology"/>
<dbReference type="GO" id="GO:0015990">
    <property type="term" value="P:electron transport coupled proton transport"/>
    <property type="evidence" value="ECO:0007669"/>
    <property type="project" value="TreeGrafter"/>
</dbReference>
<sequence>MSAEPVVKSMNEALPWMLTAPPLALLACGLLPAARANRRPRAAGLFGVGAAAATFVCGVAAATTLSSRGPIDVAFLRAAGVSFGVYFDSLTAVMLLLISFLGATVIQFSRRYLDGEAGQGRFTKWLSCTLGAVLLLVISRNLVMFTVAWICTSAGLHQLLTHYADRPAAMLAARKKFLISRCGDALLLLALGWTYHAYGTFEYTELFAAANAAAQDAAPDDWSLSIIATLFALGAMTKSAQFPLHTWLPETMETPTPVSAFMHAGIINAGGFLVIRLSPLISHSEFALGLLGIVGGVTAFFGAVVMITQSSVKRALAYSTISQMGFMMLQCGLGAFSAALLHIVAHSLYKSFAFLNSGSVVEEVARRSSAPLTRPTAWRTTANFVLAVAMAVGAVALGVWIAGVDDDRKPGALLLVLVLVAALTQLVWNALQTSRLKVAMTGAMAAIAVAVAYFVSYRVVDAILGASVSHRLAPSSIDANVLTAGLAAGFLGVCCVLAGRRRWAHTRLMRWLYVQVLNGFYLDLAAHRFTKAVLGRPTSPSNVGKE</sequence>
<dbReference type="HAMAP" id="MF_00862">
    <property type="entry name" value="DabB"/>
    <property type="match status" value="1"/>
</dbReference>
<evidence type="ECO:0000313" key="11">
    <source>
        <dbReference type="EMBL" id="QDT72041.1"/>
    </source>
</evidence>
<evidence type="ECO:0000256" key="1">
    <source>
        <dbReference type="ARBA" id="ARBA00004127"/>
    </source>
</evidence>
<evidence type="ECO:0000256" key="4">
    <source>
        <dbReference type="ARBA" id="ARBA00022692"/>
    </source>
</evidence>
<dbReference type="Proteomes" id="UP000317909">
    <property type="component" value="Chromosome"/>
</dbReference>
<keyword evidence="5 7" id="KW-1133">Transmembrane helix</keyword>
<dbReference type="InterPro" id="IPR003945">
    <property type="entry name" value="NU5C-like"/>
</dbReference>
<protein>
    <recommendedName>
        <fullName evidence="7">Probable inorganic carbon transporter subunit DabB</fullName>
    </recommendedName>
</protein>
<dbReference type="InterPro" id="IPR001516">
    <property type="entry name" value="Proton_antipo_N"/>
</dbReference>
<dbReference type="EMBL" id="CP036339">
    <property type="protein sequence ID" value="QDT72041.1"/>
    <property type="molecule type" value="Genomic_DNA"/>
</dbReference>
<feature type="domain" description="NADH-Ubiquinone oxidoreductase (complex I) chain 5 N-terminal" evidence="10">
    <location>
        <begin position="81"/>
        <end position="122"/>
    </location>
</feature>
<dbReference type="GO" id="GO:0005886">
    <property type="term" value="C:plasma membrane"/>
    <property type="evidence" value="ECO:0007669"/>
    <property type="project" value="UniProtKB-SubCell"/>
</dbReference>
<keyword evidence="11" id="KW-0560">Oxidoreductase</keyword>
<feature type="transmembrane region" description="Helical" evidence="7">
    <location>
        <begin position="126"/>
        <end position="150"/>
    </location>
</feature>
<feature type="transmembrane region" description="Helical" evidence="7">
    <location>
        <begin position="85"/>
        <end position="106"/>
    </location>
</feature>
<feature type="transmembrane region" description="Helical" evidence="7">
    <location>
        <begin position="327"/>
        <end position="349"/>
    </location>
</feature>
<keyword evidence="3 7" id="KW-1003">Cell membrane</keyword>
<evidence type="ECO:0000256" key="5">
    <source>
        <dbReference type="ARBA" id="ARBA00022989"/>
    </source>
</evidence>
<gene>
    <name evidence="11" type="primary">nuoL_1</name>
    <name evidence="7" type="synonym">dabB</name>
    <name evidence="11" type="ORF">I41_12070</name>
</gene>
<comment type="similarity">
    <text evidence="7">Belongs to the inorganic carbon transporter (TC 9.A.2) DabB family.</text>
</comment>
<dbReference type="InterPro" id="IPR001750">
    <property type="entry name" value="ND/Mrp_TM"/>
</dbReference>
<comment type="function">
    <text evidence="7">Part of an energy-coupled inorganic carbon pump.</text>
</comment>
<name>A0A517TUJ8_9BACT</name>
<feature type="transmembrane region" description="Helical" evidence="7">
    <location>
        <begin position="287"/>
        <end position="307"/>
    </location>
</feature>
<feature type="transmembrane region" description="Helical" evidence="7">
    <location>
        <begin position="438"/>
        <end position="459"/>
    </location>
</feature>
<dbReference type="AlphaFoldDB" id="A0A517TUJ8"/>
<feature type="transmembrane region" description="Helical" evidence="7">
    <location>
        <begin position="258"/>
        <end position="275"/>
    </location>
</feature>
<feature type="transmembrane region" description="Helical" evidence="7">
    <location>
        <begin position="479"/>
        <end position="499"/>
    </location>
</feature>
<keyword evidence="12" id="KW-1185">Reference proteome</keyword>
<dbReference type="PANTHER" id="PTHR42829:SF1">
    <property type="entry name" value="INORGANIC CARBON TRANSPORTER SUBUNIT DABB-RELATED"/>
    <property type="match status" value="1"/>
</dbReference>
<evidence type="ECO:0000313" key="12">
    <source>
        <dbReference type="Proteomes" id="UP000317909"/>
    </source>
</evidence>
<feature type="transmembrane region" description="Helical" evidence="7">
    <location>
        <begin position="410"/>
        <end position="431"/>
    </location>
</feature>
<keyword evidence="6 7" id="KW-0472">Membrane</keyword>
<dbReference type="KEGG" id="llh:I41_12070"/>
<dbReference type="InterPro" id="IPR046396">
    <property type="entry name" value="Transporter_DabB"/>
</dbReference>
<dbReference type="GO" id="GO:0042773">
    <property type="term" value="P:ATP synthesis coupled electron transport"/>
    <property type="evidence" value="ECO:0007669"/>
    <property type="project" value="InterPro"/>
</dbReference>
<evidence type="ECO:0000256" key="7">
    <source>
        <dbReference type="HAMAP-Rule" id="MF_00862"/>
    </source>
</evidence>
<comment type="subcellular location">
    <subcellularLocation>
        <location evidence="7">Cell membrane</location>
        <topology evidence="7">Multi-pass membrane protein</topology>
    </subcellularLocation>
    <subcellularLocation>
        <location evidence="1">Endomembrane system</location>
        <topology evidence="1">Multi-pass membrane protein</topology>
    </subcellularLocation>
    <subcellularLocation>
        <location evidence="8">Membrane</location>
        <topology evidence="8">Multi-pass membrane protein</topology>
    </subcellularLocation>
</comment>
<evidence type="ECO:0000259" key="9">
    <source>
        <dbReference type="Pfam" id="PF00361"/>
    </source>
</evidence>
<feature type="transmembrane region" description="Helical" evidence="7">
    <location>
        <begin position="384"/>
        <end position="404"/>
    </location>
</feature>
<keyword evidence="4 7" id="KW-0812">Transmembrane</keyword>
<dbReference type="OrthoDB" id="9807568at2"/>
<feature type="transmembrane region" description="Helical" evidence="7">
    <location>
        <begin position="45"/>
        <end position="65"/>
    </location>
</feature>
<evidence type="ECO:0000256" key="3">
    <source>
        <dbReference type="ARBA" id="ARBA00022475"/>
    </source>
</evidence>
<dbReference type="GO" id="GO:0003954">
    <property type="term" value="F:NADH dehydrogenase activity"/>
    <property type="evidence" value="ECO:0007669"/>
    <property type="project" value="TreeGrafter"/>
</dbReference>
<dbReference type="GO" id="GO:0012505">
    <property type="term" value="C:endomembrane system"/>
    <property type="evidence" value="ECO:0007669"/>
    <property type="project" value="UniProtKB-SubCell"/>
</dbReference>